<dbReference type="AlphaFoldDB" id="A0A1H3YMW8"/>
<dbReference type="EMBL" id="FNQM01000003">
    <property type="protein sequence ID" value="SEA12875.1"/>
    <property type="molecule type" value="Genomic_DNA"/>
</dbReference>
<dbReference type="SUPFAM" id="SSF51905">
    <property type="entry name" value="FAD/NAD(P)-binding domain"/>
    <property type="match status" value="1"/>
</dbReference>
<evidence type="ECO:0000256" key="1">
    <source>
        <dbReference type="ARBA" id="ARBA00023002"/>
    </source>
</evidence>
<evidence type="ECO:0000259" key="2">
    <source>
        <dbReference type="Pfam" id="PF04324"/>
    </source>
</evidence>
<dbReference type="Gene3D" id="1.10.10.1100">
    <property type="entry name" value="BFD-like [2Fe-2S]-binding domain"/>
    <property type="match status" value="1"/>
</dbReference>
<dbReference type="Gene3D" id="3.50.50.60">
    <property type="entry name" value="FAD/NAD(P)-binding domain"/>
    <property type="match status" value="2"/>
</dbReference>
<dbReference type="CDD" id="cd19946">
    <property type="entry name" value="GlpA-like_Fer2_BFD-like"/>
    <property type="match status" value="1"/>
</dbReference>
<accession>A0A1H3YMW8</accession>
<dbReference type="STRING" id="89524.SAMN05444370_103169"/>
<dbReference type="PRINTS" id="PR00368">
    <property type="entry name" value="FADPNR"/>
</dbReference>
<dbReference type="InterPro" id="IPR041854">
    <property type="entry name" value="BFD-like_2Fe2S-bd_dom_sf"/>
</dbReference>
<evidence type="ECO:0000313" key="5">
    <source>
        <dbReference type="Proteomes" id="UP000198703"/>
    </source>
</evidence>
<dbReference type="OrthoDB" id="9801699at2"/>
<organism evidence="4 5">
    <name type="scientific">Rubrimonas cliftonensis</name>
    <dbReference type="NCBI Taxonomy" id="89524"/>
    <lineage>
        <taxon>Bacteria</taxon>
        <taxon>Pseudomonadati</taxon>
        <taxon>Pseudomonadota</taxon>
        <taxon>Alphaproteobacteria</taxon>
        <taxon>Rhodobacterales</taxon>
        <taxon>Paracoccaceae</taxon>
        <taxon>Rubrimonas</taxon>
    </lineage>
</organism>
<dbReference type="InterPro" id="IPR007419">
    <property type="entry name" value="BFD-like_2Fe2S-bd_dom"/>
</dbReference>
<dbReference type="GO" id="GO:0016491">
    <property type="term" value="F:oxidoreductase activity"/>
    <property type="evidence" value="ECO:0007669"/>
    <property type="project" value="UniProtKB-KW"/>
</dbReference>
<feature type="domain" description="BFD-like [2Fe-2S]-binding" evidence="2">
    <location>
        <begin position="387"/>
        <end position="438"/>
    </location>
</feature>
<dbReference type="Pfam" id="PF07992">
    <property type="entry name" value="Pyr_redox_2"/>
    <property type="match status" value="1"/>
</dbReference>
<feature type="domain" description="FAD/NAD(P)-binding" evidence="3">
    <location>
        <begin position="13"/>
        <end position="326"/>
    </location>
</feature>
<sequence length="488" mass="48746">MTAAAPPLRAEAAVIGAGPAGATAAAVLARAGVSTVLIDEAAAPGGRVWRAPPDVLRARAGGPELAEGDALRARVAGAGAQLLAGAVVWSVTELGGRFRIDVMTDGGMTDHGPRVIEARLLLVATGALERVSPFPGWTTPGVIGLAAATILLKSQRMAPGRRLVVAGAGPLLAAVAAGALKAGAEVVAVADLNGAADWARAAPALAGRPALAARGAGWVAAMLRAGVRPGFRTGVRAAHGDMRLEAVELGPVDAEGAPVAGAPTRRVACDALAVGHGLAPATEITRLLRAAHVFDRARGGWLPETDDACRTSAPRLYAAGDGAGVLGAAAALAAGERAAAAMLADLGRGPAPRPAPGASRAARFGAAMGRLSRQRPAATAAIAPGTVVCRCEDVTRAEIDAAFDAGATDLNQLKHFTRCGMGPCQGRVCGDAAAELLALRLAGRGGVDAARRAVGQWTGRAPLRPVPLDALIGAFDYADIPVPDPAPL</sequence>
<dbReference type="InterPro" id="IPR051691">
    <property type="entry name" value="Metab_Enz_Cyan_OpOx_G3PDH"/>
</dbReference>
<keyword evidence="5" id="KW-1185">Reference proteome</keyword>
<gene>
    <name evidence="4" type="ORF">SAMN05444370_103169</name>
</gene>
<keyword evidence="1" id="KW-0560">Oxidoreductase</keyword>
<dbReference type="RefSeq" id="WP_093250463.1">
    <property type="nucleotide sequence ID" value="NZ_FNQM01000003.1"/>
</dbReference>
<dbReference type="Pfam" id="PF04324">
    <property type="entry name" value="Fer2_BFD"/>
    <property type="match status" value="1"/>
</dbReference>
<dbReference type="Proteomes" id="UP000198703">
    <property type="component" value="Unassembled WGS sequence"/>
</dbReference>
<dbReference type="PANTHER" id="PTHR42949">
    <property type="entry name" value="ANAEROBIC GLYCEROL-3-PHOSPHATE DEHYDROGENASE SUBUNIT B"/>
    <property type="match status" value="1"/>
</dbReference>
<proteinExistence type="predicted"/>
<dbReference type="InterPro" id="IPR036188">
    <property type="entry name" value="FAD/NAD-bd_sf"/>
</dbReference>
<dbReference type="InterPro" id="IPR023753">
    <property type="entry name" value="FAD/NAD-binding_dom"/>
</dbReference>
<dbReference type="PRINTS" id="PR00411">
    <property type="entry name" value="PNDRDTASEI"/>
</dbReference>
<dbReference type="PANTHER" id="PTHR42949:SF3">
    <property type="entry name" value="ANAEROBIC GLYCEROL-3-PHOSPHATE DEHYDROGENASE SUBUNIT B"/>
    <property type="match status" value="1"/>
</dbReference>
<reference evidence="4 5" key="1">
    <citation type="submission" date="2016-10" db="EMBL/GenBank/DDBJ databases">
        <authorList>
            <person name="de Groot N.N."/>
        </authorList>
    </citation>
    <scope>NUCLEOTIDE SEQUENCE [LARGE SCALE GENOMIC DNA]</scope>
    <source>
        <strain evidence="4 5">DSM 15345</strain>
    </source>
</reference>
<evidence type="ECO:0000313" key="4">
    <source>
        <dbReference type="EMBL" id="SEA12875.1"/>
    </source>
</evidence>
<dbReference type="InterPro" id="IPR017224">
    <property type="entry name" value="Opine_Oxase_asu/HCN_bsu"/>
</dbReference>
<evidence type="ECO:0000259" key="3">
    <source>
        <dbReference type="Pfam" id="PF07992"/>
    </source>
</evidence>
<name>A0A1H3YMW8_9RHOB</name>
<protein>
    <submittedName>
        <fullName evidence="4">Thioredoxin reductase</fullName>
    </submittedName>
</protein>
<dbReference type="PIRSF" id="PIRSF037495">
    <property type="entry name" value="Opine_OX_OoxA/HcnB"/>
    <property type="match status" value="1"/>
</dbReference>